<proteinExistence type="predicted"/>
<sequence length="216" mass="24179">MELISTYQRSHPPPLLHLLPFVTSQTFGLLQPYYDMGRETAVGGSQRHLSAKILLLAGYGWEMTSLIGADKLLPPKNATYLGLPRTKVSVARGRRRLPSSNPAGDRPSHRFKEGEGAQENRPIRVSKRQPAFETLANLLKNKCSRSKVHTNQRSETRWNQSRDFADQKKEGEDRCKVEGLPVGTRLLKSCPFKGYNDLPSCWTYLASMAMSAAHGV</sequence>
<gene>
    <name evidence="2" type="ORF">NTEN_LOCUS16404</name>
</gene>
<evidence type="ECO:0000313" key="2">
    <source>
        <dbReference type="EMBL" id="CAB0011461.1"/>
    </source>
</evidence>
<feature type="region of interest" description="Disordered" evidence="1">
    <location>
        <begin position="145"/>
        <end position="172"/>
    </location>
</feature>
<evidence type="ECO:0000256" key="1">
    <source>
        <dbReference type="SAM" id="MobiDB-lite"/>
    </source>
</evidence>
<organism evidence="2 3">
    <name type="scientific">Nesidiocoris tenuis</name>
    <dbReference type="NCBI Taxonomy" id="355587"/>
    <lineage>
        <taxon>Eukaryota</taxon>
        <taxon>Metazoa</taxon>
        <taxon>Ecdysozoa</taxon>
        <taxon>Arthropoda</taxon>
        <taxon>Hexapoda</taxon>
        <taxon>Insecta</taxon>
        <taxon>Pterygota</taxon>
        <taxon>Neoptera</taxon>
        <taxon>Paraneoptera</taxon>
        <taxon>Hemiptera</taxon>
        <taxon>Heteroptera</taxon>
        <taxon>Panheteroptera</taxon>
        <taxon>Cimicomorpha</taxon>
        <taxon>Miridae</taxon>
        <taxon>Dicyphina</taxon>
        <taxon>Nesidiocoris</taxon>
    </lineage>
</organism>
<feature type="compositionally biased region" description="Polar residues" evidence="1">
    <location>
        <begin position="151"/>
        <end position="162"/>
    </location>
</feature>
<name>A0A6H5H2X0_9HEMI</name>
<feature type="compositionally biased region" description="Basic and acidic residues" evidence="1">
    <location>
        <begin position="163"/>
        <end position="172"/>
    </location>
</feature>
<dbReference type="EMBL" id="CADCXU010024183">
    <property type="protein sequence ID" value="CAB0011461.1"/>
    <property type="molecule type" value="Genomic_DNA"/>
</dbReference>
<dbReference type="AlphaFoldDB" id="A0A6H5H2X0"/>
<evidence type="ECO:0000313" key="3">
    <source>
        <dbReference type="Proteomes" id="UP000479000"/>
    </source>
</evidence>
<feature type="compositionally biased region" description="Basic and acidic residues" evidence="1">
    <location>
        <begin position="106"/>
        <end position="115"/>
    </location>
</feature>
<accession>A0A6H5H2X0</accession>
<reference evidence="2 3" key="1">
    <citation type="submission" date="2020-02" db="EMBL/GenBank/DDBJ databases">
        <authorList>
            <person name="Ferguson B K."/>
        </authorList>
    </citation>
    <scope>NUCLEOTIDE SEQUENCE [LARGE SCALE GENOMIC DNA]</scope>
</reference>
<protein>
    <submittedName>
        <fullName evidence="2">Uncharacterized protein</fullName>
    </submittedName>
</protein>
<keyword evidence="3" id="KW-1185">Reference proteome</keyword>
<feature type="region of interest" description="Disordered" evidence="1">
    <location>
        <begin position="91"/>
        <end position="122"/>
    </location>
</feature>
<dbReference type="Proteomes" id="UP000479000">
    <property type="component" value="Unassembled WGS sequence"/>
</dbReference>